<protein>
    <submittedName>
        <fullName evidence="1">Uncharacterized protein</fullName>
    </submittedName>
</protein>
<keyword evidence="6" id="KW-1185">Reference proteome</keyword>
<evidence type="ECO:0000313" key="1">
    <source>
        <dbReference type="EMBL" id="KAA0155355.1"/>
    </source>
</evidence>
<dbReference type="Proteomes" id="UP000322899">
    <property type="component" value="Unassembled WGS sequence"/>
</dbReference>
<dbReference type="Proteomes" id="UP000324907">
    <property type="component" value="Unassembled WGS sequence"/>
</dbReference>
<evidence type="ECO:0000313" key="8">
    <source>
        <dbReference type="Proteomes" id="UP000325113"/>
    </source>
</evidence>
<dbReference type="Proteomes" id="UP000325113">
    <property type="component" value="Unassembled WGS sequence"/>
</dbReference>
<evidence type="ECO:0000313" key="7">
    <source>
        <dbReference type="Proteomes" id="UP000324907"/>
    </source>
</evidence>
<dbReference type="EMBL" id="VLTL01000014">
    <property type="protein sequence ID" value="KAA0170324.1"/>
    <property type="molecule type" value="Genomic_DNA"/>
</dbReference>
<organism evidence="1 6">
    <name type="scientific">Cafeteria roenbergensis</name>
    <name type="common">Marine flagellate</name>
    <dbReference type="NCBI Taxonomy" id="33653"/>
    <lineage>
        <taxon>Eukaryota</taxon>
        <taxon>Sar</taxon>
        <taxon>Stramenopiles</taxon>
        <taxon>Bigyra</taxon>
        <taxon>Opalozoa</taxon>
        <taxon>Bicosoecida</taxon>
        <taxon>Cafeteriaceae</taxon>
        <taxon>Cafeteria</taxon>
    </lineage>
</organism>
<dbReference type="EMBL" id="VLTM01000008">
    <property type="protein sequence ID" value="KAA0166602.1"/>
    <property type="molecule type" value="Genomic_DNA"/>
</dbReference>
<dbReference type="EMBL" id="VLTO01000008">
    <property type="protein sequence ID" value="KAA0176472.1"/>
    <property type="molecule type" value="Genomic_DNA"/>
</dbReference>
<evidence type="ECO:0000313" key="5">
    <source>
        <dbReference type="Proteomes" id="UP000322899"/>
    </source>
</evidence>
<evidence type="ECO:0000313" key="4">
    <source>
        <dbReference type="EMBL" id="KAA0176472.1"/>
    </source>
</evidence>
<evidence type="ECO:0000313" key="6">
    <source>
        <dbReference type="Proteomes" id="UP000323011"/>
    </source>
</evidence>
<evidence type="ECO:0000313" key="2">
    <source>
        <dbReference type="EMBL" id="KAA0166602.1"/>
    </source>
</evidence>
<gene>
    <name evidence="4" type="ORF">FNF27_02168</name>
    <name evidence="3" type="ORF">FNF28_01552</name>
    <name evidence="1" type="ORF">FNF29_01730</name>
    <name evidence="2" type="ORF">FNF31_01380</name>
</gene>
<sequence length="175" mass="18078">MAENAPAIRVDPHFSAYVANTTLHGLVVGLVFGAFSGIDDAVRGVWPPRLAHPEHNPAAAAALTGTRWPSSLRERFLVVGKQALSVSKYTTGMTLAFSVASAAVQVVRGHDNDGLDAAAGTFVIAMLHREVGATVGSRLAQAAALAAIVGAAKTIVYRGSGAPGRARLEADLQRA</sequence>
<dbReference type="Proteomes" id="UP000323011">
    <property type="component" value="Unassembled WGS sequence"/>
</dbReference>
<evidence type="ECO:0000313" key="3">
    <source>
        <dbReference type="EMBL" id="KAA0170324.1"/>
    </source>
</evidence>
<accession>A0A5A8CQI3</accession>
<comment type="caution">
    <text evidence="1">The sequence shown here is derived from an EMBL/GenBank/DDBJ whole genome shotgun (WGS) entry which is preliminary data.</text>
</comment>
<reference evidence="5 6" key="1">
    <citation type="submission" date="2019-07" db="EMBL/GenBank/DDBJ databases">
        <title>Genomes of Cafeteria roenbergensis.</title>
        <authorList>
            <person name="Fischer M.G."/>
            <person name="Hackl T."/>
            <person name="Roman M."/>
        </authorList>
    </citation>
    <scope>NUCLEOTIDE SEQUENCE [LARGE SCALE GENOMIC DNA]</scope>
    <source>
        <strain evidence="1 6">BVI</strain>
        <strain evidence="2 8">Cflag</strain>
        <strain evidence="4 5">E4-10P</strain>
        <strain evidence="3 7">RCC970-E3</strain>
    </source>
</reference>
<dbReference type="AlphaFoldDB" id="A0A5A8CQI3"/>
<dbReference type="EMBL" id="VLTN01000007">
    <property type="protein sequence ID" value="KAA0155355.1"/>
    <property type="molecule type" value="Genomic_DNA"/>
</dbReference>
<name>A0A5A8CQI3_CAFRO</name>
<proteinExistence type="predicted"/>